<dbReference type="InterPro" id="IPR023296">
    <property type="entry name" value="Glyco_hydro_beta-prop_sf"/>
</dbReference>
<dbReference type="Pfam" id="PF08244">
    <property type="entry name" value="Glyco_hydro_32C"/>
    <property type="match status" value="1"/>
</dbReference>
<evidence type="ECO:0000259" key="6">
    <source>
        <dbReference type="Pfam" id="PF08244"/>
    </source>
</evidence>
<dbReference type="InterPro" id="IPR001362">
    <property type="entry name" value="Glyco_hydro_32"/>
</dbReference>
<dbReference type="InterPro" id="IPR013320">
    <property type="entry name" value="ConA-like_dom_sf"/>
</dbReference>
<dbReference type="PANTHER" id="PTHR42800">
    <property type="entry name" value="EXOINULINASE INUD (AFU_ORTHOLOGUE AFUA_5G00480)"/>
    <property type="match status" value="1"/>
</dbReference>
<reference evidence="8 10" key="3">
    <citation type="submission" date="2020-11" db="EMBL/GenBank/DDBJ databases">
        <title>Closed and high quality bacterial genomes of the OMM12 community.</title>
        <authorList>
            <person name="Marbouty M."/>
            <person name="Lamy-Besnier Q."/>
            <person name="Debarbieux L."/>
            <person name="Koszul R."/>
        </authorList>
    </citation>
    <scope>NUCLEOTIDE SEQUENCE [LARGE SCALE GENOMIC DNA]</scope>
    <source>
        <strain evidence="8 10">KB18</strain>
    </source>
</reference>
<evidence type="ECO:0000256" key="4">
    <source>
        <dbReference type="RuleBase" id="RU362110"/>
    </source>
</evidence>
<dbReference type="InterPro" id="IPR013189">
    <property type="entry name" value="Glyco_hydro_32_C"/>
</dbReference>
<reference evidence="9" key="2">
    <citation type="submission" date="2017-05" db="EMBL/GenBank/DDBJ databases">
        <title>Improved OligoMM genomes.</title>
        <authorList>
            <person name="Garzetti D."/>
        </authorList>
    </citation>
    <scope>NUCLEOTIDE SEQUENCE [LARGE SCALE GENOMIC DNA]</scope>
    <source>
        <strain evidence="9">KB18</strain>
    </source>
</reference>
<dbReference type="PROSITE" id="PS00609">
    <property type="entry name" value="GLYCOSYL_HYDROL_F32"/>
    <property type="match status" value="1"/>
</dbReference>
<name>A0A1Z2XLM3_9FIRM</name>
<keyword evidence="3 4" id="KW-0326">Glycosidase</keyword>
<evidence type="ECO:0000313" key="9">
    <source>
        <dbReference type="Proteomes" id="UP000196710"/>
    </source>
</evidence>
<evidence type="ECO:0000313" key="7">
    <source>
        <dbReference type="EMBL" id="ASB39325.1"/>
    </source>
</evidence>
<dbReference type="SUPFAM" id="SSF75005">
    <property type="entry name" value="Arabinanase/levansucrase/invertase"/>
    <property type="match status" value="1"/>
</dbReference>
<dbReference type="KEGG" id="amur:ADH66_00810"/>
<dbReference type="Proteomes" id="UP000596035">
    <property type="component" value="Chromosome"/>
</dbReference>
<proteinExistence type="inferred from homology"/>
<dbReference type="Proteomes" id="UP000196710">
    <property type="component" value="Chromosome"/>
</dbReference>
<sequence length="450" mass="49374">MSTKAPRDFRPALHYTPKKGWINDPNGLVYARGKYHLFAQYGPEPHWGDIHWSHAESPDLLHWRDLPNAIAPDGLGMAFSGSAVYDEENVSGLGTPDNPPIIAMYTSHGEQEQQSIAYSLDGESFIKYPGNPVIHNTKKPDFRDPKVFKNPKGGWTVVLAAGDHVEFYGSEDLLHWQKTGSFGPDGNYSKGVWECPDLFPLTLGGREVWVLLVSMGACPENLGSRTQYFLGNFDGETFTCDGSFNKPEFIDSGFDNYAGVTFFGTQERVLMGWAANWVYAGDLPTGEFCGQMTLPRTLSLVDTPLGGPRLSCAPVSDKLFGAPVPIDGSLPGEVFKLTVSGEGAADITLSKGGGEAFSFGVDSSGEVYIDRSRAGLRSFNADFAKPEYGRISAPRFFTGPWTLELTFDRSICELFADRGTRVFTQLLYPSEPYRHIDLAGNAKAEISLMI</sequence>
<evidence type="ECO:0000259" key="5">
    <source>
        <dbReference type="Pfam" id="PF00251"/>
    </source>
</evidence>
<dbReference type="SUPFAM" id="SSF49899">
    <property type="entry name" value="Concanavalin A-like lectins/glucanases"/>
    <property type="match status" value="1"/>
</dbReference>
<dbReference type="AlphaFoldDB" id="A0A1Z2XLM3"/>
<protein>
    <submittedName>
        <fullName evidence="8">Glycoside hydrolase family 32 protein</fullName>
    </submittedName>
</protein>
<dbReference type="EMBL" id="CP065321">
    <property type="protein sequence ID" value="QQR28615.1"/>
    <property type="molecule type" value="Genomic_DNA"/>
</dbReference>
<dbReference type="InterPro" id="IPR013148">
    <property type="entry name" value="Glyco_hydro_32_N"/>
</dbReference>
<dbReference type="CDD" id="cd18622">
    <property type="entry name" value="GH32_Inu-like"/>
    <property type="match status" value="1"/>
</dbReference>
<dbReference type="Gene3D" id="2.60.120.560">
    <property type="entry name" value="Exo-inulinase, domain 1"/>
    <property type="match status" value="1"/>
</dbReference>
<evidence type="ECO:0000256" key="2">
    <source>
        <dbReference type="ARBA" id="ARBA00022801"/>
    </source>
</evidence>
<keyword evidence="9" id="KW-1185">Reference proteome</keyword>
<dbReference type="InterPro" id="IPR018053">
    <property type="entry name" value="Glyco_hydro_32_AS"/>
</dbReference>
<dbReference type="RefSeq" id="WP_066536888.1">
    <property type="nucleotide sequence ID" value="NZ_CP021422.1"/>
</dbReference>
<dbReference type="Pfam" id="PF00251">
    <property type="entry name" value="Glyco_hydro_32N"/>
    <property type="match status" value="1"/>
</dbReference>
<feature type="domain" description="Glycosyl hydrolase family 32 N-terminal" evidence="5">
    <location>
        <begin position="14"/>
        <end position="302"/>
    </location>
</feature>
<dbReference type="GO" id="GO:0004575">
    <property type="term" value="F:sucrose alpha-glucosidase activity"/>
    <property type="evidence" value="ECO:0007669"/>
    <property type="project" value="TreeGrafter"/>
</dbReference>
<gene>
    <name evidence="7" type="ORF">ADH66_00810</name>
    <name evidence="8" type="ORF">I5Q82_10800</name>
</gene>
<evidence type="ECO:0000313" key="8">
    <source>
        <dbReference type="EMBL" id="QQR28615.1"/>
    </source>
</evidence>
<evidence type="ECO:0000313" key="10">
    <source>
        <dbReference type="Proteomes" id="UP000596035"/>
    </source>
</evidence>
<organism evidence="8 10">
    <name type="scientific">Acutalibacter muris</name>
    <dbReference type="NCBI Taxonomy" id="1796620"/>
    <lineage>
        <taxon>Bacteria</taxon>
        <taxon>Bacillati</taxon>
        <taxon>Bacillota</taxon>
        <taxon>Clostridia</taxon>
        <taxon>Eubacteriales</taxon>
        <taxon>Acutalibacteraceae</taxon>
        <taxon>Acutalibacter</taxon>
    </lineage>
</organism>
<evidence type="ECO:0000256" key="1">
    <source>
        <dbReference type="ARBA" id="ARBA00009902"/>
    </source>
</evidence>
<comment type="similarity">
    <text evidence="1 4">Belongs to the glycosyl hydrolase 32 family.</text>
</comment>
<evidence type="ECO:0000256" key="3">
    <source>
        <dbReference type="ARBA" id="ARBA00023295"/>
    </source>
</evidence>
<feature type="domain" description="Glycosyl hydrolase family 32 C-terminal" evidence="6">
    <location>
        <begin position="363"/>
        <end position="441"/>
    </location>
</feature>
<dbReference type="EMBL" id="CP021422">
    <property type="protein sequence ID" value="ASB39325.1"/>
    <property type="molecule type" value="Genomic_DNA"/>
</dbReference>
<dbReference type="SMART" id="SM00640">
    <property type="entry name" value="Glyco_32"/>
    <property type="match status" value="1"/>
</dbReference>
<dbReference type="GO" id="GO:0005987">
    <property type="term" value="P:sucrose catabolic process"/>
    <property type="evidence" value="ECO:0007669"/>
    <property type="project" value="TreeGrafter"/>
</dbReference>
<reference evidence="7" key="1">
    <citation type="journal article" date="2017" name="Genome Announc.">
        <title>High-Quality Whole-Genome Sequences of the Oligo-Mouse-Microbiota Bacterial Community.</title>
        <authorList>
            <person name="Garzetti D."/>
            <person name="Brugiroux S."/>
            <person name="Bunk B."/>
            <person name="Pukall R."/>
            <person name="McCoy K.D."/>
            <person name="Macpherson A.J."/>
            <person name="Stecher B."/>
        </authorList>
    </citation>
    <scope>NUCLEOTIDE SEQUENCE</scope>
    <source>
        <strain evidence="7">KB18</strain>
    </source>
</reference>
<dbReference type="Gene3D" id="2.115.10.20">
    <property type="entry name" value="Glycosyl hydrolase domain, family 43"/>
    <property type="match status" value="1"/>
</dbReference>
<dbReference type="PANTHER" id="PTHR42800:SF1">
    <property type="entry name" value="EXOINULINASE INUD (AFU_ORTHOLOGUE AFUA_5G00480)"/>
    <property type="match status" value="1"/>
</dbReference>
<dbReference type="GO" id="GO:0005737">
    <property type="term" value="C:cytoplasm"/>
    <property type="evidence" value="ECO:0007669"/>
    <property type="project" value="TreeGrafter"/>
</dbReference>
<accession>A0A1Z2XLM3</accession>
<keyword evidence="2 4" id="KW-0378">Hydrolase</keyword>